<dbReference type="InterPro" id="IPR041607">
    <property type="entry name" value="HU-HIG"/>
</dbReference>
<feature type="domain" description="HU" evidence="3">
    <location>
        <begin position="1"/>
        <end position="125"/>
    </location>
</feature>
<evidence type="ECO:0000259" key="3">
    <source>
        <dbReference type="Pfam" id="PF18291"/>
    </source>
</evidence>
<dbReference type="Pfam" id="PF18291">
    <property type="entry name" value="HU-HIG"/>
    <property type="match status" value="1"/>
</dbReference>
<keyword evidence="1" id="KW-0238">DNA-binding</keyword>
<dbReference type="AlphaFoldDB" id="A0A0F5JKU4"/>
<evidence type="ECO:0000313" key="5">
    <source>
        <dbReference type="Proteomes" id="UP000033035"/>
    </source>
</evidence>
<evidence type="ECO:0000313" key="4">
    <source>
        <dbReference type="EMBL" id="KKB58436.1"/>
    </source>
</evidence>
<accession>A0A0F5JKU4</accession>
<dbReference type="STRING" id="1203610.HMPREF1536_01313"/>
<dbReference type="EMBL" id="AQHW01000009">
    <property type="protein sequence ID" value="KKB58436.1"/>
    <property type="molecule type" value="Genomic_DNA"/>
</dbReference>
<evidence type="ECO:0000256" key="2">
    <source>
        <dbReference type="SAM" id="MobiDB-lite"/>
    </source>
</evidence>
<gene>
    <name evidence="4" type="ORF">HMPREF1536_01313</name>
</gene>
<feature type="region of interest" description="Disordered" evidence="2">
    <location>
        <begin position="122"/>
        <end position="149"/>
    </location>
</feature>
<evidence type="ECO:0000256" key="1">
    <source>
        <dbReference type="ARBA" id="ARBA00023125"/>
    </source>
</evidence>
<dbReference type="SUPFAM" id="SSF47729">
    <property type="entry name" value="IHF-like DNA-binding proteins"/>
    <property type="match status" value="1"/>
</dbReference>
<reference evidence="4 5" key="1">
    <citation type="submission" date="2013-04" db="EMBL/GenBank/DDBJ databases">
        <title>The Genome Sequence of Parabacteroides gordonii DSM 23371.</title>
        <authorList>
            <consortium name="The Broad Institute Genomics Platform"/>
            <person name="Earl A."/>
            <person name="Ward D."/>
            <person name="Feldgarden M."/>
            <person name="Gevers D."/>
            <person name="Martens E."/>
            <person name="Sakamoto M."/>
            <person name="Benno Y."/>
            <person name="Suzuki N."/>
            <person name="Matsunaga N."/>
            <person name="Koshihara K."/>
            <person name="Seki M."/>
            <person name="Komiya H."/>
            <person name="Walker B."/>
            <person name="Young S."/>
            <person name="Zeng Q."/>
            <person name="Gargeya S."/>
            <person name="Fitzgerald M."/>
            <person name="Haas B."/>
            <person name="Abouelleil A."/>
            <person name="Allen A.W."/>
            <person name="Alvarado L."/>
            <person name="Arachchi H.M."/>
            <person name="Berlin A.M."/>
            <person name="Chapman S.B."/>
            <person name="Gainer-Dewar J."/>
            <person name="Goldberg J."/>
            <person name="Griggs A."/>
            <person name="Gujja S."/>
            <person name="Hansen M."/>
            <person name="Howarth C."/>
            <person name="Imamovic A."/>
            <person name="Ireland A."/>
            <person name="Larimer J."/>
            <person name="McCowan C."/>
            <person name="Murphy C."/>
            <person name="Pearson M."/>
            <person name="Poon T.W."/>
            <person name="Priest M."/>
            <person name="Roberts A."/>
            <person name="Saif S."/>
            <person name="Shea T."/>
            <person name="Sisk P."/>
            <person name="Sykes S."/>
            <person name="Wortman J."/>
            <person name="Nusbaum C."/>
            <person name="Birren B."/>
        </authorList>
    </citation>
    <scope>NUCLEOTIDE SEQUENCE [LARGE SCALE GENOMIC DNA]</scope>
    <source>
        <strain evidence="4 5">MS-1</strain>
    </source>
</reference>
<dbReference type="InterPro" id="IPR010992">
    <property type="entry name" value="IHF-like_DNA-bd_dom_sf"/>
</dbReference>
<dbReference type="PATRIC" id="fig|1203610.3.peg.1341"/>
<comment type="caution">
    <text evidence="4">The sequence shown here is derived from an EMBL/GenBank/DDBJ whole genome shotgun (WGS) entry which is preliminary data.</text>
</comment>
<dbReference type="HOGENOM" id="CLU_112331_4_1_10"/>
<name>A0A0F5JKU4_9BACT</name>
<dbReference type="InterPro" id="IPR005902">
    <property type="entry name" value="HU_DNA-bd_put"/>
</dbReference>
<dbReference type="Proteomes" id="UP000033035">
    <property type="component" value="Unassembled WGS sequence"/>
</dbReference>
<dbReference type="NCBIfam" id="TIGR01201">
    <property type="entry name" value="HU_rel"/>
    <property type="match status" value="1"/>
</dbReference>
<proteinExistence type="predicted"/>
<protein>
    <recommendedName>
        <fullName evidence="3">HU domain-containing protein</fullName>
    </recommendedName>
</protein>
<dbReference type="RefSeq" id="WP_028727117.1">
    <property type="nucleotide sequence ID" value="NZ_AUAE01000012.1"/>
</dbReference>
<organism evidence="4 5">
    <name type="scientific">Parabacteroides gordonii MS-1 = DSM 23371</name>
    <dbReference type="NCBI Taxonomy" id="1203610"/>
    <lineage>
        <taxon>Bacteria</taxon>
        <taxon>Pseudomonadati</taxon>
        <taxon>Bacteroidota</taxon>
        <taxon>Bacteroidia</taxon>
        <taxon>Bacteroidales</taxon>
        <taxon>Tannerellaceae</taxon>
        <taxon>Parabacteroides</taxon>
    </lineage>
</organism>
<sequence>MAVKYHLVLRKNMSKNVEAGKEKLYYAQTRATRTCSFEELCELIAESSTASSGDVKLVLDRMNLFAAKALGRGEMVQFGELGNFQLLLGSKGSVTEDDFSSTLLKKPRLRFRPGSLLRNMTQTVKGERTTLTPTTPPAGGGEDDRPVIE</sequence>
<dbReference type="GO" id="GO:0003677">
    <property type="term" value="F:DNA binding"/>
    <property type="evidence" value="ECO:0007669"/>
    <property type="project" value="UniProtKB-KW"/>
</dbReference>
<keyword evidence="5" id="KW-1185">Reference proteome</keyword>